<evidence type="ECO:0000256" key="1">
    <source>
        <dbReference type="SAM" id="Phobius"/>
    </source>
</evidence>
<evidence type="ECO:0000313" key="3">
    <source>
        <dbReference type="Proteomes" id="UP000006882"/>
    </source>
</evidence>
<sequence length="91" mass="9877">MDVSCCHWDGCVVVLSTQLFSLVFVVFFTQVLQSTVDAMILLHLLVHAYGIRSNLVFGVGKMIVAGLCGIGFSLCKIRGLAMLVLRVSLVC</sequence>
<accession>A0A251Q028</accession>
<organism evidence="2 3">
    <name type="scientific">Prunus persica</name>
    <name type="common">Peach</name>
    <name type="synonym">Amygdalus persica</name>
    <dbReference type="NCBI Taxonomy" id="3760"/>
    <lineage>
        <taxon>Eukaryota</taxon>
        <taxon>Viridiplantae</taxon>
        <taxon>Streptophyta</taxon>
        <taxon>Embryophyta</taxon>
        <taxon>Tracheophyta</taxon>
        <taxon>Spermatophyta</taxon>
        <taxon>Magnoliopsida</taxon>
        <taxon>eudicotyledons</taxon>
        <taxon>Gunneridae</taxon>
        <taxon>Pentapetalae</taxon>
        <taxon>rosids</taxon>
        <taxon>fabids</taxon>
        <taxon>Rosales</taxon>
        <taxon>Rosaceae</taxon>
        <taxon>Amygdaloideae</taxon>
        <taxon>Amygdaleae</taxon>
        <taxon>Prunus</taxon>
    </lineage>
</organism>
<evidence type="ECO:0000313" key="2">
    <source>
        <dbReference type="EMBL" id="ONI17171.1"/>
    </source>
</evidence>
<name>A0A251Q028_PRUPE</name>
<feature type="transmembrane region" description="Helical" evidence="1">
    <location>
        <begin position="53"/>
        <end position="75"/>
    </location>
</feature>
<dbReference type="Proteomes" id="UP000006882">
    <property type="component" value="Chromosome G3"/>
</dbReference>
<protein>
    <submittedName>
        <fullName evidence="2">Uncharacterized protein</fullName>
    </submittedName>
</protein>
<feature type="transmembrane region" description="Helical" evidence="1">
    <location>
        <begin position="12"/>
        <end position="33"/>
    </location>
</feature>
<reference evidence="2 3" key="1">
    <citation type="journal article" date="2013" name="Nat. Genet.">
        <title>The high-quality draft genome of peach (Prunus persica) identifies unique patterns of genetic diversity, domestication and genome evolution.</title>
        <authorList>
            <consortium name="International Peach Genome Initiative"/>
            <person name="Verde I."/>
            <person name="Abbott A.G."/>
            <person name="Scalabrin S."/>
            <person name="Jung S."/>
            <person name="Shu S."/>
            <person name="Marroni F."/>
            <person name="Zhebentyayeva T."/>
            <person name="Dettori M.T."/>
            <person name="Grimwood J."/>
            <person name="Cattonaro F."/>
            <person name="Zuccolo A."/>
            <person name="Rossini L."/>
            <person name="Jenkins J."/>
            <person name="Vendramin E."/>
            <person name="Meisel L.A."/>
            <person name="Decroocq V."/>
            <person name="Sosinski B."/>
            <person name="Prochnik S."/>
            <person name="Mitros T."/>
            <person name="Policriti A."/>
            <person name="Cipriani G."/>
            <person name="Dondini L."/>
            <person name="Ficklin S."/>
            <person name="Goodstein D.M."/>
            <person name="Xuan P."/>
            <person name="Del Fabbro C."/>
            <person name="Aramini V."/>
            <person name="Copetti D."/>
            <person name="Gonzalez S."/>
            <person name="Horner D.S."/>
            <person name="Falchi R."/>
            <person name="Lucas S."/>
            <person name="Mica E."/>
            <person name="Maldonado J."/>
            <person name="Lazzari B."/>
            <person name="Bielenberg D."/>
            <person name="Pirona R."/>
            <person name="Miculan M."/>
            <person name="Barakat A."/>
            <person name="Testolin R."/>
            <person name="Stella A."/>
            <person name="Tartarini S."/>
            <person name="Tonutti P."/>
            <person name="Arus P."/>
            <person name="Orellana A."/>
            <person name="Wells C."/>
            <person name="Main D."/>
            <person name="Vizzotto G."/>
            <person name="Silva H."/>
            <person name="Salamini F."/>
            <person name="Schmutz J."/>
            <person name="Morgante M."/>
            <person name="Rokhsar D.S."/>
        </authorList>
    </citation>
    <scope>NUCLEOTIDE SEQUENCE [LARGE SCALE GENOMIC DNA]</scope>
    <source>
        <strain evidence="3">cv. Nemared</strain>
    </source>
</reference>
<keyword evidence="3" id="KW-1185">Reference proteome</keyword>
<dbReference type="Gramene" id="ONI17171">
    <property type="protein sequence ID" value="ONI17171"/>
    <property type="gene ID" value="PRUPE_3G142500"/>
</dbReference>
<keyword evidence="1" id="KW-1133">Transmembrane helix</keyword>
<keyword evidence="1" id="KW-0472">Membrane</keyword>
<proteinExistence type="predicted"/>
<dbReference type="EMBL" id="CM007653">
    <property type="protein sequence ID" value="ONI17171.1"/>
    <property type="molecule type" value="Genomic_DNA"/>
</dbReference>
<dbReference type="AlphaFoldDB" id="A0A251Q028"/>
<keyword evidence="1" id="KW-0812">Transmembrane</keyword>
<gene>
    <name evidence="2" type="ORF">PRUPE_3G142500</name>
</gene>